<reference evidence="3" key="2">
    <citation type="submission" date="2010-01" db="EMBL/GenBank/DDBJ databases">
        <title>The complete genome of Conexibacter woesei DSM 14684.</title>
        <authorList>
            <consortium name="US DOE Joint Genome Institute (JGI-PGF)"/>
            <person name="Lucas S."/>
            <person name="Copeland A."/>
            <person name="Lapidus A."/>
            <person name="Glavina del Rio T."/>
            <person name="Dalin E."/>
            <person name="Tice H."/>
            <person name="Bruce D."/>
            <person name="Goodwin L."/>
            <person name="Pitluck S."/>
            <person name="Kyrpides N."/>
            <person name="Mavromatis K."/>
            <person name="Ivanova N."/>
            <person name="Mikhailova N."/>
            <person name="Chertkov O."/>
            <person name="Brettin T."/>
            <person name="Detter J.C."/>
            <person name="Han C."/>
            <person name="Larimer F."/>
            <person name="Land M."/>
            <person name="Hauser L."/>
            <person name="Markowitz V."/>
            <person name="Cheng J.-F."/>
            <person name="Hugenholtz P."/>
            <person name="Woyke T."/>
            <person name="Wu D."/>
            <person name="Pukall R."/>
            <person name="Steenblock K."/>
            <person name="Schneider S."/>
            <person name="Klenk H.-P."/>
            <person name="Eisen J.A."/>
        </authorList>
    </citation>
    <scope>NUCLEOTIDE SEQUENCE [LARGE SCALE GENOMIC DNA]</scope>
    <source>
        <strain evidence="3">DSM 14684 / CIP 108061 / JCM 11494 / NBRC 100937 / ID131577</strain>
    </source>
</reference>
<dbReference type="HOGENOM" id="CLU_775474_0_0_11"/>
<keyword evidence="3" id="KW-1185">Reference proteome</keyword>
<feature type="signal peptide" evidence="1">
    <location>
        <begin position="1"/>
        <end position="26"/>
    </location>
</feature>
<dbReference type="Proteomes" id="UP000008229">
    <property type="component" value="Chromosome"/>
</dbReference>
<protein>
    <submittedName>
        <fullName evidence="2">Uncharacterized protein</fullName>
    </submittedName>
</protein>
<dbReference type="EMBL" id="CP001854">
    <property type="protein sequence ID" value="ADB49573.1"/>
    <property type="molecule type" value="Genomic_DNA"/>
</dbReference>
<gene>
    <name evidence="2" type="ordered locus">Cwoe_1142</name>
</gene>
<name>D3FDJ9_CONWI</name>
<organism evidence="2 3">
    <name type="scientific">Conexibacter woesei (strain DSM 14684 / CCUG 47730 / CIP 108061 / JCM 11494 / NBRC 100937 / ID131577)</name>
    <dbReference type="NCBI Taxonomy" id="469383"/>
    <lineage>
        <taxon>Bacteria</taxon>
        <taxon>Bacillati</taxon>
        <taxon>Actinomycetota</taxon>
        <taxon>Thermoleophilia</taxon>
        <taxon>Solirubrobacterales</taxon>
        <taxon>Conexibacteraceae</taxon>
        <taxon>Conexibacter</taxon>
    </lineage>
</organism>
<proteinExistence type="predicted"/>
<dbReference type="STRING" id="469383.Cwoe_1142"/>
<sequence length="357" mass="38847" precursor="true">MAPRARALAAAALAAALAAPPAAAQAQTRHRYDARFDVKVYLRTSEATEVGKVTREQTTSFRVSGTVKGMEFVDGKLVTSRTANGVVTGEVSATERHVNNWENPPLVRTCGNGDFTTTGISMMYPLAVFDPQAGPLTVVLIPFTSVEHRLVCNIETPQLIGFGARMHGPRTRTRADDHFRVTFTIPRDDFGDHTLDLKVAHHSESIETCPGRSDKPDLRACVSDVRGTVRLTRTFMTRLEPDDDLLAPLTPVKASVDRRARRAEVKVRCPNGCGVRIRIFLPPRRGRGRLGRAAAADTLATRSVRLGPDRAARTVEVAIPPAARPRILAAGMVLFDVSLDPPSGRTVRRTLPAIPGR</sequence>
<evidence type="ECO:0000313" key="2">
    <source>
        <dbReference type="EMBL" id="ADB49573.1"/>
    </source>
</evidence>
<reference evidence="2 3" key="1">
    <citation type="journal article" date="2010" name="Stand. Genomic Sci.">
        <title>Complete genome sequence of Conexibacter woesei type strain (ID131577).</title>
        <authorList>
            <person name="Pukall R."/>
            <person name="Lapidus A."/>
            <person name="Glavina Del Rio T."/>
            <person name="Copeland A."/>
            <person name="Tice H."/>
            <person name="Cheng J.-F."/>
            <person name="Lucas S."/>
            <person name="Chen F."/>
            <person name="Nolan M."/>
            <person name="Bruce D."/>
            <person name="Goodwin L."/>
            <person name="Pitluck S."/>
            <person name="Mavromatis K."/>
            <person name="Ivanova N."/>
            <person name="Ovchinnikova G."/>
            <person name="Pati A."/>
            <person name="Chen A."/>
            <person name="Palaniappan K."/>
            <person name="Land M."/>
            <person name="Hauser L."/>
            <person name="Chang Y.-J."/>
            <person name="Jeffries C.D."/>
            <person name="Chain P."/>
            <person name="Meincke L."/>
            <person name="Sims D."/>
            <person name="Brettin T."/>
            <person name="Detter J.C."/>
            <person name="Rohde M."/>
            <person name="Goeker M."/>
            <person name="Bristow J."/>
            <person name="Eisen J.A."/>
            <person name="Markowitz V."/>
            <person name="Kyrpides N.C."/>
            <person name="Klenk H.-P."/>
            <person name="Hugenholtz P."/>
        </authorList>
    </citation>
    <scope>NUCLEOTIDE SEQUENCE [LARGE SCALE GENOMIC DNA]</scope>
    <source>
        <strain evidence="3">DSM 14684 / CIP 108061 / JCM 11494 / NBRC 100937 / ID131577</strain>
    </source>
</reference>
<dbReference type="RefSeq" id="WP_012932624.1">
    <property type="nucleotide sequence ID" value="NC_013739.1"/>
</dbReference>
<evidence type="ECO:0000256" key="1">
    <source>
        <dbReference type="SAM" id="SignalP"/>
    </source>
</evidence>
<keyword evidence="1" id="KW-0732">Signal</keyword>
<feature type="chain" id="PRO_5003043682" evidence="1">
    <location>
        <begin position="27"/>
        <end position="357"/>
    </location>
</feature>
<evidence type="ECO:0000313" key="3">
    <source>
        <dbReference type="Proteomes" id="UP000008229"/>
    </source>
</evidence>
<dbReference type="KEGG" id="cwo:Cwoe_1142"/>
<dbReference type="AlphaFoldDB" id="D3FDJ9"/>
<accession>D3FDJ9</accession>